<comment type="similarity">
    <text evidence="1">Belongs to the PemK/MazF family.</text>
</comment>
<keyword evidence="2" id="KW-1277">Toxin-antitoxin system</keyword>
<sequence>MKTNEVYTAFVAWTNGGKRRPVLVRQINDNEVIVYKITTKYQSKSASIRRHYYRIKNLEEAGLRKESYIDTLNLVGLPKSVKFRRIGRLSTEDIRDLAIFIETKE</sequence>
<dbReference type="AlphaFoldDB" id="C8PA46"/>
<dbReference type="SUPFAM" id="SSF50118">
    <property type="entry name" value="Cell growth inhibitor/plasmid maintenance toxic component"/>
    <property type="match status" value="1"/>
</dbReference>
<evidence type="ECO:0000313" key="3">
    <source>
        <dbReference type="EMBL" id="EEW52646.1"/>
    </source>
</evidence>
<dbReference type="InterPro" id="IPR011067">
    <property type="entry name" value="Plasmid_toxin/cell-grow_inhib"/>
</dbReference>
<evidence type="ECO:0000256" key="2">
    <source>
        <dbReference type="ARBA" id="ARBA00022649"/>
    </source>
</evidence>
<accession>C8PA46</accession>
<dbReference type="OrthoDB" id="2223833at2"/>
<dbReference type="Gene3D" id="2.30.30.110">
    <property type="match status" value="1"/>
</dbReference>
<evidence type="ECO:0000313" key="4">
    <source>
        <dbReference type="Proteomes" id="UP000003675"/>
    </source>
</evidence>
<proteinExistence type="inferred from homology"/>
<dbReference type="eggNOG" id="ENOG5033BR8">
    <property type="taxonomic scope" value="Bacteria"/>
</dbReference>
<evidence type="ECO:0000256" key="1">
    <source>
        <dbReference type="ARBA" id="ARBA00007521"/>
    </source>
</evidence>
<dbReference type="HOGENOM" id="CLU_121823_7_1_9"/>
<dbReference type="STRING" id="525309.HMPREF0494_2190"/>
<dbReference type="InterPro" id="IPR003477">
    <property type="entry name" value="PemK-like"/>
</dbReference>
<protein>
    <recommendedName>
        <fullName evidence="5">Toxin-antitoxin system, toxin component, MazF family</fullName>
    </recommendedName>
</protein>
<name>C8PA46_9LACO</name>
<organism evidence="3 4">
    <name type="scientific">Limosilactobacillus antri DSM 16041</name>
    <dbReference type="NCBI Taxonomy" id="525309"/>
    <lineage>
        <taxon>Bacteria</taxon>
        <taxon>Bacillati</taxon>
        <taxon>Bacillota</taxon>
        <taxon>Bacilli</taxon>
        <taxon>Lactobacillales</taxon>
        <taxon>Lactobacillaceae</taxon>
        <taxon>Limosilactobacillus</taxon>
    </lineage>
</organism>
<comment type="caution">
    <text evidence="3">The sequence shown here is derived from an EMBL/GenBank/DDBJ whole genome shotgun (WGS) entry which is preliminary data.</text>
</comment>
<reference evidence="3 4" key="1">
    <citation type="submission" date="2009-09" db="EMBL/GenBank/DDBJ databases">
        <authorList>
            <person name="Qin X."/>
            <person name="Bachman B."/>
            <person name="Battles P."/>
            <person name="Bell A."/>
            <person name="Bess C."/>
            <person name="Bickham C."/>
            <person name="Chaboub L."/>
            <person name="Chen D."/>
            <person name="Coyle M."/>
            <person name="Deiros D.R."/>
            <person name="Dinh H."/>
            <person name="Forbes L."/>
            <person name="Fowler G."/>
            <person name="Francisco L."/>
            <person name="Fu Q."/>
            <person name="Gubbala S."/>
            <person name="Hale W."/>
            <person name="Han Y."/>
            <person name="Hemphill L."/>
            <person name="Highlander S.K."/>
            <person name="Hirani K."/>
            <person name="Hogues M."/>
            <person name="Jackson L."/>
            <person name="Jakkamsetti A."/>
            <person name="Javaid M."/>
            <person name="Jiang H."/>
            <person name="Korchina V."/>
            <person name="Kovar C."/>
            <person name="Lara F."/>
            <person name="Lee S."/>
            <person name="Mata R."/>
            <person name="Mathew T."/>
            <person name="Moen C."/>
            <person name="Morales K."/>
            <person name="Munidasa M."/>
            <person name="Nazareth L."/>
            <person name="Ngo R."/>
            <person name="Nguyen L."/>
            <person name="Okwuonu G."/>
            <person name="Ongeri F."/>
            <person name="Patil S."/>
            <person name="Petrosino J."/>
            <person name="Pham C."/>
            <person name="Pham P."/>
            <person name="Pu L.-L."/>
            <person name="Puazo M."/>
            <person name="Raj R."/>
            <person name="Reid J."/>
            <person name="Rouhana J."/>
            <person name="Saada N."/>
            <person name="Shang Y."/>
            <person name="Simmons D."/>
            <person name="Thornton R."/>
            <person name="Warren J."/>
            <person name="Weissenberger G."/>
            <person name="Zhang J."/>
            <person name="Zhang L."/>
            <person name="Zhou C."/>
            <person name="Zhu D."/>
            <person name="Muzny D."/>
            <person name="Worley K."/>
            <person name="Gibbs R."/>
        </authorList>
    </citation>
    <scope>NUCLEOTIDE SEQUENCE [LARGE SCALE GENOMIC DNA]</scope>
    <source>
        <strain evidence="3 4">DSM 16041</strain>
    </source>
</reference>
<gene>
    <name evidence="3" type="ORF">HMPREF0494_2190</name>
</gene>
<evidence type="ECO:0008006" key="5">
    <source>
        <dbReference type="Google" id="ProtNLM"/>
    </source>
</evidence>
<dbReference type="Proteomes" id="UP000003675">
    <property type="component" value="Unassembled WGS sequence"/>
</dbReference>
<dbReference type="GO" id="GO:0003677">
    <property type="term" value="F:DNA binding"/>
    <property type="evidence" value="ECO:0007669"/>
    <property type="project" value="InterPro"/>
</dbReference>
<dbReference type="RefSeq" id="WP_007124469.1">
    <property type="nucleotide sequence ID" value="NZ_AZDK01000059.1"/>
</dbReference>
<dbReference type="Pfam" id="PF02452">
    <property type="entry name" value="PemK_toxin"/>
    <property type="match status" value="1"/>
</dbReference>
<dbReference type="EMBL" id="ACLL01000069">
    <property type="protein sequence ID" value="EEW52646.1"/>
    <property type="molecule type" value="Genomic_DNA"/>
</dbReference>